<keyword evidence="8" id="KW-0472">Membrane</keyword>
<evidence type="ECO:0000256" key="7">
    <source>
        <dbReference type="ARBA" id="ARBA00023033"/>
    </source>
</evidence>
<evidence type="ECO:0000256" key="8">
    <source>
        <dbReference type="SAM" id="Phobius"/>
    </source>
</evidence>
<comment type="cofactor">
    <cofactor evidence="1">
        <name>heme</name>
        <dbReference type="ChEBI" id="CHEBI:30413"/>
    </cofactor>
</comment>
<keyword evidence="5" id="KW-0560">Oxidoreductase</keyword>
<evidence type="ECO:0000256" key="1">
    <source>
        <dbReference type="ARBA" id="ARBA00001971"/>
    </source>
</evidence>
<dbReference type="SUPFAM" id="SSF48264">
    <property type="entry name" value="Cytochrome P450"/>
    <property type="match status" value="1"/>
</dbReference>
<keyword evidence="6" id="KW-0408">Iron</keyword>
<evidence type="ECO:0000256" key="2">
    <source>
        <dbReference type="ARBA" id="ARBA00010617"/>
    </source>
</evidence>
<keyword evidence="10" id="KW-1185">Reference proteome</keyword>
<evidence type="ECO:0000256" key="3">
    <source>
        <dbReference type="ARBA" id="ARBA00022617"/>
    </source>
</evidence>
<dbReference type="InterPro" id="IPR036396">
    <property type="entry name" value="Cyt_P450_sf"/>
</dbReference>
<dbReference type="GO" id="GO:0005506">
    <property type="term" value="F:iron ion binding"/>
    <property type="evidence" value="ECO:0007669"/>
    <property type="project" value="InterPro"/>
</dbReference>
<dbReference type="Pfam" id="PF00067">
    <property type="entry name" value="p450"/>
    <property type="match status" value="1"/>
</dbReference>
<sequence>MEQLLPSFPVLITILLFISIFWTRTKLIRSNESSPNPPPGPWKLPFIGNIHQLLHPLFHHRLRDLAKKFGPVMQLQIGEVPTVIISSSEAAKEVMKTHEINFVDRPHLLVASILLYNRKGFVFAPYGDYWRELRKISILELLSAKRVRSFKSIREEEVSDFIGSIYAKEGSPINLSRMIFSLGNGIIARASIGKKCKTQEAFLPVLDELSQALGGLNMADVFPSSRFFRMVSRVRSRLERMHREADEMLDSIISERRANSGLASKMAKNEAEDLLGVLLNLQEHGNPESQLTTSSIKATILEMFSGGGDTSSTALEWAMSNPIKNPRVMKKAQKEVRQVFDDIGTVPDETNLQDLKFLKLVIKETLRLHPSLAVIPRECRKRCEVHGYDIDVKSRVLINAWAIGRDRFIGMKSRNSVARDSSMFLLILRVAALSSYHLELERECVQACHLLSPILSLHLRRCYTILTGNLLMG</sequence>
<dbReference type="Gene3D" id="1.10.630.10">
    <property type="entry name" value="Cytochrome P450"/>
    <property type="match status" value="1"/>
</dbReference>
<keyword evidence="7" id="KW-0503">Monooxygenase</keyword>
<evidence type="ECO:0000256" key="5">
    <source>
        <dbReference type="ARBA" id="ARBA00023002"/>
    </source>
</evidence>
<reference evidence="9" key="2">
    <citation type="journal article" date="2023" name="Int. J. Mol. Sci.">
        <title>De Novo Assembly and Annotation of 11 Diverse Shrub Willow (Salix) Genomes Reveals Novel Gene Organization in Sex-Linked Regions.</title>
        <authorList>
            <person name="Hyden B."/>
            <person name="Feng K."/>
            <person name="Yates T.B."/>
            <person name="Jawdy S."/>
            <person name="Cereghino C."/>
            <person name="Smart L.B."/>
            <person name="Muchero W."/>
        </authorList>
    </citation>
    <scope>NUCLEOTIDE SEQUENCE [LARGE SCALE GENOMIC DNA]</scope>
    <source>
        <tissue evidence="9">Shoot tip</tissue>
    </source>
</reference>
<keyword evidence="4" id="KW-0479">Metal-binding</keyword>
<dbReference type="InterPro" id="IPR002401">
    <property type="entry name" value="Cyt_P450_E_grp-I"/>
</dbReference>
<dbReference type="GO" id="GO:0004497">
    <property type="term" value="F:monooxygenase activity"/>
    <property type="evidence" value="ECO:0007669"/>
    <property type="project" value="UniProtKB-KW"/>
</dbReference>
<keyword evidence="8" id="KW-1133">Transmembrane helix</keyword>
<dbReference type="FunFam" id="1.10.630.10:FF:000043">
    <property type="entry name" value="Cytochrome P450 99A2"/>
    <property type="match status" value="1"/>
</dbReference>
<dbReference type="PANTHER" id="PTHR47955:SF8">
    <property type="entry name" value="CYTOCHROME P450 71D11-LIKE"/>
    <property type="match status" value="1"/>
</dbReference>
<dbReference type="Proteomes" id="UP001151529">
    <property type="component" value="Chromosome 11"/>
</dbReference>
<gene>
    <name evidence="9" type="ORF">OIU85_022299</name>
</gene>
<dbReference type="GO" id="GO:0020037">
    <property type="term" value="F:heme binding"/>
    <property type="evidence" value="ECO:0007669"/>
    <property type="project" value="InterPro"/>
</dbReference>
<dbReference type="PANTHER" id="PTHR47955">
    <property type="entry name" value="CYTOCHROME P450 FAMILY 71 PROTEIN"/>
    <property type="match status" value="1"/>
</dbReference>
<evidence type="ECO:0000256" key="4">
    <source>
        <dbReference type="ARBA" id="ARBA00022723"/>
    </source>
</evidence>
<keyword evidence="8" id="KW-0812">Transmembrane</keyword>
<evidence type="ECO:0000313" key="10">
    <source>
        <dbReference type="Proteomes" id="UP001151529"/>
    </source>
</evidence>
<feature type="transmembrane region" description="Helical" evidence="8">
    <location>
        <begin position="6"/>
        <end position="23"/>
    </location>
</feature>
<comment type="caution">
    <text evidence="9">The sequence shown here is derived from an EMBL/GenBank/DDBJ whole genome shotgun (WGS) entry which is preliminary data.</text>
</comment>
<protein>
    <submittedName>
        <fullName evidence="9">CYTOCHROME P450 71D10</fullName>
    </submittedName>
</protein>
<proteinExistence type="inferred from homology"/>
<organism evidence="9 10">
    <name type="scientific">Salix viminalis</name>
    <name type="common">Common osier</name>
    <name type="synonym">Basket willow</name>
    <dbReference type="NCBI Taxonomy" id="40686"/>
    <lineage>
        <taxon>Eukaryota</taxon>
        <taxon>Viridiplantae</taxon>
        <taxon>Streptophyta</taxon>
        <taxon>Embryophyta</taxon>
        <taxon>Tracheophyta</taxon>
        <taxon>Spermatophyta</taxon>
        <taxon>Magnoliopsida</taxon>
        <taxon>eudicotyledons</taxon>
        <taxon>Gunneridae</taxon>
        <taxon>Pentapetalae</taxon>
        <taxon>rosids</taxon>
        <taxon>fabids</taxon>
        <taxon>Malpighiales</taxon>
        <taxon>Salicaceae</taxon>
        <taxon>Saliceae</taxon>
        <taxon>Salix</taxon>
    </lineage>
</organism>
<evidence type="ECO:0000256" key="6">
    <source>
        <dbReference type="ARBA" id="ARBA00023004"/>
    </source>
</evidence>
<dbReference type="AlphaFoldDB" id="A0A9Q0U6I7"/>
<evidence type="ECO:0000313" key="9">
    <source>
        <dbReference type="EMBL" id="KAJ6724359.1"/>
    </source>
</evidence>
<dbReference type="EMBL" id="JAPFFL010000005">
    <property type="protein sequence ID" value="KAJ6724359.1"/>
    <property type="molecule type" value="Genomic_DNA"/>
</dbReference>
<dbReference type="PRINTS" id="PR00463">
    <property type="entry name" value="EP450I"/>
</dbReference>
<dbReference type="GO" id="GO:0016705">
    <property type="term" value="F:oxidoreductase activity, acting on paired donors, with incorporation or reduction of molecular oxygen"/>
    <property type="evidence" value="ECO:0007669"/>
    <property type="project" value="InterPro"/>
</dbReference>
<dbReference type="InterPro" id="IPR001128">
    <property type="entry name" value="Cyt_P450"/>
</dbReference>
<accession>A0A9Q0U6I7</accession>
<name>A0A9Q0U6I7_SALVM</name>
<comment type="similarity">
    <text evidence="2">Belongs to the cytochrome P450 family.</text>
</comment>
<reference evidence="9" key="1">
    <citation type="submission" date="2022-11" db="EMBL/GenBank/DDBJ databases">
        <authorList>
            <person name="Hyden B.L."/>
            <person name="Feng K."/>
            <person name="Yates T."/>
            <person name="Jawdy S."/>
            <person name="Smart L.B."/>
            <person name="Muchero W."/>
        </authorList>
    </citation>
    <scope>NUCLEOTIDE SEQUENCE</scope>
    <source>
        <tissue evidence="9">Shoot tip</tissue>
    </source>
</reference>
<keyword evidence="3" id="KW-0349">Heme</keyword>
<dbReference type="OrthoDB" id="1055148at2759"/>